<dbReference type="EMBL" id="JAWDGP010001776">
    <property type="protein sequence ID" value="KAK3788224.1"/>
    <property type="molecule type" value="Genomic_DNA"/>
</dbReference>
<evidence type="ECO:0000313" key="2">
    <source>
        <dbReference type="EMBL" id="KAK3788224.1"/>
    </source>
</evidence>
<reference evidence="2" key="1">
    <citation type="journal article" date="2023" name="G3 (Bethesda)">
        <title>A reference genome for the long-term kleptoplast-retaining sea slug Elysia crispata morphotype clarki.</title>
        <authorList>
            <person name="Eastman K.E."/>
            <person name="Pendleton A.L."/>
            <person name="Shaikh M.A."/>
            <person name="Suttiyut T."/>
            <person name="Ogas R."/>
            <person name="Tomko P."/>
            <person name="Gavelis G."/>
            <person name="Widhalm J.R."/>
            <person name="Wisecaver J.H."/>
        </authorList>
    </citation>
    <scope>NUCLEOTIDE SEQUENCE</scope>
    <source>
        <strain evidence="2">ECLA1</strain>
    </source>
</reference>
<protein>
    <submittedName>
        <fullName evidence="2">Uncharacterized protein</fullName>
    </submittedName>
</protein>
<keyword evidence="1" id="KW-0812">Transmembrane</keyword>
<sequence length="199" mass="22437">MRPPGVTIMQYFLEGETSGVTIMQYFLEDETPGCDHNAIFLRGRDVSFPTVIRNYINGIVHEWEEQFMDEKRRRKREEDLPSATVSQSVLPWMQQNSTNAKTSSPCAEMVVLEFVEIQKSVRLAKYEKSCIFSERGSQVSFIGGFFPLLVLFAIPLSPGLQLFRGSSDSYTDLGNVKNSLGTLIHEAKIISSIAKRNSS</sequence>
<dbReference type="Proteomes" id="UP001283361">
    <property type="component" value="Unassembled WGS sequence"/>
</dbReference>
<keyword evidence="1" id="KW-0472">Membrane</keyword>
<keyword evidence="3" id="KW-1185">Reference proteome</keyword>
<proteinExistence type="predicted"/>
<evidence type="ECO:0000256" key="1">
    <source>
        <dbReference type="SAM" id="Phobius"/>
    </source>
</evidence>
<comment type="caution">
    <text evidence="2">The sequence shown here is derived from an EMBL/GenBank/DDBJ whole genome shotgun (WGS) entry which is preliminary data.</text>
</comment>
<name>A0AAE1AHU3_9GAST</name>
<evidence type="ECO:0000313" key="3">
    <source>
        <dbReference type="Proteomes" id="UP001283361"/>
    </source>
</evidence>
<accession>A0AAE1AHU3</accession>
<feature type="transmembrane region" description="Helical" evidence="1">
    <location>
        <begin position="139"/>
        <end position="157"/>
    </location>
</feature>
<dbReference type="AlphaFoldDB" id="A0AAE1AHU3"/>
<gene>
    <name evidence="2" type="ORF">RRG08_006032</name>
</gene>
<organism evidence="2 3">
    <name type="scientific">Elysia crispata</name>
    <name type="common">lettuce slug</name>
    <dbReference type="NCBI Taxonomy" id="231223"/>
    <lineage>
        <taxon>Eukaryota</taxon>
        <taxon>Metazoa</taxon>
        <taxon>Spiralia</taxon>
        <taxon>Lophotrochozoa</taxon>
        <taxon>Mollusca</taxon>
        <taxon>Gastropoda</taxon>
        <taxon>Heterobranchia</taxon>
        <taxon>Euthyneura</taxon>
        <taxon>Panpulmonata</taxon>
        <taxon>Sacoglossa</taxon>
        <taxon>Placobranchoidea</taxon>
        <taxon>Plakobranchidae</taxon>
        <taxon>Elysia</taxon>
    </lineage>
</organism>
<keyword evidence="1" id="KW-1133">Transmembrane helix</keyword>